<dbReference type="Proteomes" id="UP000504632">
    <property type="component" value="Chromosome 10"/>
</dbReference>
<gene>
    <name evidence="7" type="primary">irak1bp1</name>
</gene>
<dbReference type="PANTHER" id="PTHR18842:SF2">
    <property type="entry name" value="INTERLEUKIN-1 RECEPTOR-ASSOCIATED KINASE 1-BINDING PROTEIN 1"/>
    <property type="match status" value="1"/>
</dbReference>
<keyword evidence="4" id="KW-0963">Cytoplasm</keyword>
<accession>A0A6J2WIL6</accession>
<comment type="similarity">
    <text evidence="3">Belongs to the IRAK1BP1 family.</text>
</comment>
<dbReference type="RefSeq" id="XP_030643166.1">
    <property type="nucleotide sequence ID" value="XM_030787306.1"/>
</dbReference>
<dbReference type="GeneID" id="115823266"/>
<dbReference type="GO" id="GO:0006955">
    <property type="term" value="P:immune response"/>
    <property type="evidence" value="ECO:0007669"/>
    <property type="project" value="InterPro"/>
</dbReference>
<dbReference type="GO" id="GO:0005634">
    <property type="term" value="C:nucleus"/>
    <property type="evidence" value="ECO:0007669"/>
    <property type="project" value="UniProtKB-SubCell"/>
</dbReference>
<evidence type="ECO:0000313" key="7">
    <source>
        <dbReference type="RefSeq" id="XP_030643166.1"/>
    </source>
</evidence>
<name>A0A6J2WIL6_CHACN</name>
<keyword evidence="6" id="KW-1185">Reference proteome</keyword>
<protein>
    <submittedName>
        <fullName evidence="7">Interleukin-1 receptor-associated kinase 1-binding protein 1 homolog</fullName>
    </submittedName>
</protein>
<sequence>MACSPSRVFAALMPAHYSGDTYENENEPSFCRAAKQTSFQSPRPLREIQVTGCAELCSPPDRATVTISVSNSKESVNDVTNSITRRVDYILQTLRQHEVKEGDTVVVKHIQREDDLYHMQAEVKVVFSDFERMQQVRCVLMEKLDKSVCVGAPQFTHTPECLSLLRRRVCVAAVESARLKASEVCGMLGQSLGRPLLVREEESREWGCGQQECVEAPPPLQDRVKRTLVSASSRVFVTFELQPKVRSRRKL</sequence>
<keyword evidence="7" id="KW-0418">Kinase</keyword>
<evidence type="ECO:0000256" key="4">
    <source>
        <dbReference type="ARBA" id="ARBA00022490"/>
    </source>
</evidence>
<dbReference type="FunCoup" id="A0A6J2WIL6">
    <property type="interactions" value="488"/>
</dbReference>
<dbReference type="GO" id="GO:0005737">
    <property type="term" value="C:cytoplasm"/>
    <property type="evidence" value="ECO:0007669"/>
    <property type="project" value="UniProtKB-SubCell"/>
</dbReference>
<evidence type="ECO:0000256" key="3">
    <source>
        <dbReference type="ARBA" id="ARBA00005509"/>
    </source>
</evidence>
<dbReference type="GO" id="GO:0043123">
    <property type="term" value="P:positive regulation of canonical NF-kappaB signal transduction"/>
    <property type="evidence" value="ECO:0007669"/>
    <property type="project" value="InterPro"/>
</dbReference>
<dbReference type="AlphaFoldDB" id="A0A6J2WIL6"/>
<dbReference type="GO" id="GO:0016301">
    <property type="term" value="F:kinase activity"/>
    <property type="evidence" value="ECO:0007669"/>
    <property type="project" value="UniProtKB-KW"/>
</dbReference>
<evidence type="ECO:0000256" key="2">
    <source>
        <dbReference type="ARBA" id="ARBA00004496"/>
    </source>
</evidence>
<reference evidence="7" key="1">
    <citation type="submission" date="2025-08" db="UniProtKB">
        <authorList>
            <consortium name="RefSeq"/>
        </authorList>
    </citation>
    <scope>IDENTIFICATION</scope>
</reference>
<evidence type="ECO:0000313" key="6">
    <source>
        <dbReference type="Proteomes" id="UP000504632"/>
    </source>
</evidence>
<proteinExistence type="inferred from homology"/>
<comment type="subcellular location">
    <subcellularLocation>
        <location evidence="2">Cytoplasm</location>
    </subcellularLocation>
    <subcellularLocation>
        <location evidence="1">Nucleus</location>
    </subcellularLocation>
</comment>
<dbReference type="InterPro" id="IPR007497">
    <property type="entry name" value="SIMPL/DUF541"/>
</dbReference>
<keyword evidence="5" id="KW-0539">Nucleus</keyword>
<dbReference type="Pfam" id="PF04402">
    <property type="entry name" value="SIMPL"/>
    <property type="match status" value="1"/>
</dbReference>
<organism evidence="6 7">
    <name type="scientific">Chanos chanos</name>
    <name type="common">Milkfish</name>
    <name type="synonym">Mugil chanos</name>
    <dbReference type="NCBI Taxonomy" id="29144"/>
    <lineage>
        <taxon>Eukaryota</taxon>
        <taxon>Metazoa</taxon>
        <taxon>Chordata</taxon>
        <taxon>Craniata</taxon>
        <taxon>Vertebrata</taxon>
        <taxon>Euteleostomi</taxon>
        <taxon>Actinopterygii</taxon>
        <taxon>Neopterygii</taxon>
        <taxon>Teleostei</taxon>
        <taxon>Ostariophysi</taxon>
        <taxon>Gonorynchiformes</taxon>
        <taxon>Chanidae</taxon>
        <taxon>Chanos</taxon>
    </lineage>
</organism>
<dbReference type="OrthoDB" id="6365554at2759"/>
<evidence type="ECO:0000256" key="1">
    <source>
        <dbReference type="ARBA" id="ARBA00004123"/>
    </source>
</evidence>
<evidence type="ECO:0000256" key="5">
    <source>
        <dbReference type="ARBA" id="ARBA00023242"/>
    </source>
</evidence>
<dbReference type="InterPro" id="IPR030312">
    <property type="entry name" value="IRAK1BP1"/>
</dbReference>
<dbReference type="InParanoid" id="A0A6J2WIL6"/>
<keyword evidence="7" id="KW-0808">Transferase</keyword>
<dbReference type="PANTHER" id="PTHR18842">
    <property type="entry name" value="INTERLEUKIN-1 RECEPTOR-ASSOCIATED KINASE 1-BINDING PROTEIN 1"/>
    <property type="match status" value="1"/>
</dbReference>
<keyword evidence="7" id="KW-0675">Receptor</keyword>
<dbReference type="CTD" id="134728"/>